<dbReference type="Proteomes" id="UP001642409">
    <property type="component" value="Unassembled WGS sequence"/>
</dbReference>
<gene>
    <name evidence="1" type="ORF">HINF_LOCUS24685</name>
    <name evidence="2" type="ORF">HINF_LOCUS39272</name>
</gene>
<dbReference type="EMBL" id="CATOUU010000643">
    <property type="protein sequence ID" value="CAI9937040.1"/>
    <property type="molecule type" value="Genomic_DNA"/>
</dbReference>
<reference evidence="1" key="1">
    <citation type="submission" date="2023-06" db="EMBL/GenBank/DDBJ databases">
        <authorList>
            <person name="Kurt Z."/>
        </authorList>
    </citation>
    <scope>NUCLEOTIDE SEQUENCE</scope>
</reference>
<name>A0AA86PJQ6_9EUKA</name>
<organism evidence="1">
    <name type="scientific">Hexamita inflata</name>
    <dbReference type="NCBI Taxonomy" id="28002"/>
    <lineage>
        <taxon>Eukaryota</taxon>
        <taxon>Metamonada</taxon>
        <taxon>Diplomonadida</taxon>
        <taxon>Hexamitidae</taxon>
        <taxon>Hexamitinae</taxon>
        <taxon>Hexamita</taxon>
    </lineage>
</organism>
<reference evidence="2 3" key="2">
    <citation type="submission" date="2024-07" db="EMBL/GenBank/DDBJ databases">
        <authorList>
            <person name="Akdeniz Z."/>
        </authorList>
    </citation>
    <scope>NUCLEOTIDE SEQUENCE [LARGE SCALE GENOMIC DNA]</scope>
</reference>
<evidence type="ECO:0000313" key="2">
    <source>
        <dbReference type="EMBL" id="CAL6041766.1"/>
    </source>
</evidence>
<evidence type="ECO:0000313" key="3">
    <source>
        <dbReference type="Proteomes" id="UP001642409"/>
    </source>
</evidence>
<proteinExistence type="predicted"/>
<comment type="caution">
    <text evidence="1">The sequence shown here is derived from an EMBL/GenBank/DDBJ whole genome shotgun (WGS) entry which is preliminary data.</text>
</comment>
<dbReference type="AlphaFoldDB" id="A0AA86PJQ6"/>
<dbReference type="EMBL" id="CAXDID020000151">
    <property type="protein sequence ID" value="CAL6041766.1"/>
    <property type="molecule type" value="Genomic_DNA"/>
</dbReference>
<protein>
    <submittedName>
        <fullName evidence="2">Hypothetical_protein</fullName>
    </submittedName>
</protein>
<accession>A0AA86PJQ6</accession>
<sequence>MFCINHNRFGLAQSHIERYNAGEKQVILTPEQTQELDAKHFSQTQPAETIYVPARGEDTVVQSQAPLFKIEEVETQIEQMYEYTSAGESGFENLHLKYAYKTCDILLIQTNLIVMENRIIDQYKSKKHCSPATIPCSKDVQSAKLKSIKTNLQSHHPECYQPNTGRNTPLKCIL</sequence>
<evidence type="ECO:0000313" key="1">
    <source>
        <dbReference type="EMBL" id="CAI9937040.1"/>
    </source>
</evidence>
<keyword evidence="3" id="KW-1185">Reference proteome</keyword>